<dbReference type="RefSeq" id="WP_256608700.1">
    <property type="nucleotide sequence ID" value="NZ_JANIBL010000104.1"/>
</dbReference>
<dbReference type="EC" id="5.4.4.2" evidence="3"/>
<dbReference type="NCBIfam" id="TIGR00543">
    <property type="entry name" value="isochor_syn"/>
    <property type="match status" value="1"/>
</dbReference>
<accession>A0ABT1TYN6</accession>
<evidence type="ECO:0000313" key="8">
    <source>
        <dbReference type="Proteomes" id="UP001524570"/>
    </source>
</evidence>
<keyword evidence="8" id="KW-1185">Reference proteome</keyword>
<evidence type="ECO:0000256" key="2">
    <source>
        <dbReference type="ARBA" id="ARBA00005297"/>
    </source>
</evidence>
<dbReference type="EMBL" id="JANIBL010000104">
    <property type="protein sequence ID" value="MCQ8119885.1"/>
    <property type="molecule type" value="Genomic_DNA"/>
</dbReference>
<keyword evidence="4 7" id="KW-0413">Isomerase</keyword>
<evidence type="ECO:0000256" key="3">
    <source>
        <dbReference type="ARBA" id="ARBA00012824"/>
    </source>
</evidence>
<organism evidence="7 8">
    <name type="scientific">Methylomonas rosea</name>
    <dbReference type="NCBI Taxonomy" id="2952227"/>
    <lineage>
        <taxon>Bacteria</taxon>
        <taxon>Pseudomonadati</taxon>
        <taxon>Pseudomonadota</taxon>
        <taxon>Gammaproteobacteria</taxon>
        <taxon>Methylococcales</taxon>
        <taxon>Methylococcaceae</taxon>
        <taxon>Methylomonas</taxon>
    </lineage>
</organism>
<evidence type="ECO:0000256" key="4">
    <source>
        <dbReference type="ARBA" id="ARBA00023235"/>
    </source>
</evidence>
<sequence>MFTETRQLFPTFADTNGPADGERPTAIALLQRYDAGSSFFLGTPERTLLGSGVRARLTRHPDEPMAAALRRLFADGTQNDDTPAIAVGALPFAPEAHPVLFIPHRLDAAAPLARHAITRTKAAVRSSETQERPTEALYARRVQQALDLMRQSTLKKVVLSRMLEVVGEGEIDQAMVLRNLASRNSAGYTFAVDLPTASGRVRRLIGASPELLLQRMGEHVLANPIAGTAPRSNDPGEDLARSRKLLHSAKDRHEHELVVKAVAETLRPYCRNLEVPPVPELIATARVWHLSTRIRGKLIDPAPSSFDLALALHPTPAVCGEPRDLARRAIEQLEGFDRGLFTGLVGWCDANGNGEWAVTIRCAEIEANRANLYAGAGIVSESEPWREVAETAAKFRTLLDALQGSGV</sequence>
<dbReference type="InterPro" id="IPR015890">
    <property type="entry name" value="Chorismate_C"/>
</dbReference>
<dbReference type="Pfam" id="PF00425">
    <property type="entry name" value="Chorismate_bind"/>
    <property type="match status" value="1"/>
</dbReference>
<evidence type="ECO:0000259" key="6">
    <source>
        <dbReference type="Pfam" id="PF00425"/>
    </source>
</evidence>
<dbReference type="SUPFAM" id="SSF56322">
    <property type="entry name" value="ADC synthase"/>
    <property type="match status" value="1"/>
</dbReference>
<dbReference type="Gene3D" id="3.60.120.10">
    <property type="entry name" value="Anthranilate synthase"/>
    <property type="match status" value="1"/>
</dbReference>
<proteinExistence type="inferred from homology"/>
<dbReference type="InterPro" id="IPR004561">
    <property type="entry name" value="IsoChor_synthase"/>
</dbReference>
<evidence type="ECO:0000256" key="1">
    <source>
        <dbReference type="ARBA" id="ARBA00000799"/>
    </source>
</evidence>
<evidence type="ECO:0000313" key="7">
    <source>
        <dbReference type="EMBL" id="MCQ8119885.1"/>
    </source>
</evidence>
<comment type="similarity">
    <text evidence="2">Belongs to the isochorismate synthase family.</text>
</comment>
<gene>
    <name evidence="7" type="ORF">NP589_20890</name>
</gene>
<comment type="catalytic activity">
    <reaction evidence="1">
        <text>chorismate = isochorismate</text>
        <dbReference type="Rhea" id="RHEA:18985"/>
        <dbReference type="ChEBI" id="CHEBI:29748"/>
        <dbReference type="ChEBI" id="CHEBI:29780"/>
        <dbReference type="EC" id="5.4.4.2"/>
    </reaction>
</comment>
<name>A0ABT1TYN6_9GAMM</name>
<dbReference type="GO" id="GO:0008909">
    <property type="term" value="F:isochorismate synthase activity"/>
    <property type="evidence" value="ECO:0007669"/>
    <property type="project" value="UniProtKB-EC"/>
</dbReference>
<reference evidence="7 8" key="1">
    <citation type="submission" date="2022-07" db="EMBL/GenBank/DDBJ databases">
        <title>Methylomonas rivi sp. nov., Methylomonas rosea sp. nov., Methylomonas aureus sp. nov. and Methylomonas subterranea sp. nov., four novel methanotrophs isolated from a freshwater creek and the deep terrestrial subsurface.</title>
        <authorList>
            <person name="Abin C."/>
            <person name="Sankaranarayanan K."/>
            <person name="Garner C."/>
            <person name="Sindelar R."/>
            <person name="Kotary K."/>
            <person name="Garner R."/>
            <person name="Barclay S."/>
            <person name="Lawson P."/>
            <person name="Krumholz L."/>
        </authorList>
    </citation>
    <scope>NUCLEOTIDE SEQUENCE [LARGE SCALE GENOMIC DNA]</scope>
    <source>
        <strain evidence="7 8">WSC-7</strain>
    </source>
</reference>
<protein>
    <recommendedName>
        <fullName evidence="3">isochorismate synthase</fullName>
        <ecNumber evidence="3">5.4.4.2</ecNumber>
    </recommendedName>
    <alternativeName>
        <fullName evidence="5">Isochorismate mutase</fullName>
    </alternativeName>
</protein>
<dbReference type="Proteomes" id="UP001524570">
    <property type="component" value="Unassembled WGS sequence"/>
</dbReference>
<dbReference type="InterPro" id="IPR005801">
    <property type="entry name" value="ADC_synthase"/>
</dbReference>
<dbReference type="PANTHER" id="PTHR42839:SF2">
    <property type="entry name" value="ISOCHORISMATE SYNTHASE ENTC"/>
    <property type="match status" value="1"/>
</dbReference>
<comment type="caution">
    <text evidence="7">The sequence shown here is derived from an EMBL/GenBank/DDBJ whole genome shotgun (WGS) entry which is preliminary data.</text>
</comment>
<evidence type="ECO:0000256" key="5">
    <source>
        <dbReference type="ARBA" id="ARBA00041564"/>
    </source>
</evidence>
<feature type="domain" description="Chorismate-utilising enzyme C-terminal" evidence="6">
    <location>
        <begin position="137"/>
        <end position="394"/>
    </location>
</feature>
<dbReference type="PANTHER" id="PTHR42839">
    <property type="entry name" value="ISOCHORISMATE SYNTHASE ENTC"/>
    <property type="match status" value="1"/>
</dbReference>